<feature type="transmembrane region" description="Helical" evidence="1">
    <location>
        <begin position="451"/>
        <end position="470"/>
    </location>
</feature>
<feature type="transmembrane region" description="Helical" evidence="1">
    <location>
        <begin position="390"/>
        <end position="409"/>
    </location>
</feature>
<feature type="transmembrane region" description="Helical" evidence="1">
    <location>
        <begin position="5"/>
        <end position="24"/>
    </location>
</feature>
<dbReference type="InterPro" id="IPR038731">
    <property type="entry name" value="RgtA/B/C-like"/>
</dbReference>
<dbReference type="AlphaFoldDB" id="A0A0G0FX98"/>
<sequence>MRKNYLLDLLFLTPIFLFATWIYLIPPFQTFGYHALFSDDAVFAILARKVLETGPSGAFHLAWGPFQPWINALLNKLFNIPLDEGSRIITGIALTIRVIPAYFLVKLIFNKFAAIISIFLITIYPFLAIPGEGALTEGLYSLIIFTGFLFSYLALKYEKMIFYTLSGIIFGLAYLTRLEGWFFIIPLLFLTFLKVIFDTQKRISALKLLGISISVFLLTIYPYLSFIHETFGSWTLNPRMSTVLMQPGNSYAFYEDKFGPTTSAQVIFSGDPKYYRSNLWHPTPLEFWRALGRNWESSPTIPVIYFNFFKDNASFIFGGSVLGLFLYLRNIFKNKFKLVFTSIVLSTFSFFLLDFFLVSMEFLSSVIFVQDRNLNAVTERFQKILSFPDYQQWAFRDGIIILTSIFFIISERNSLFELARHFHVHRLKLFLPLSLLVSIIPLYFAGFATKYAIILGAIFALYTGYFIATISIKYRAGIIIPIIFFGVIGLNFPQFYQTLNTRAMQYKVQDLQISLYRQPGLAILKDYGRPGAKVAVFHEAPIFYAEGIPFFIMADSNISLKQSLSYLEKNQVSYLVANGNNFSSWQQFRPLLIPTTKLPSWQILYSSPVKPNREADVIVWKYIK</sequence>
<dbReference type="EMBL" id="LBSM01000004">
    <property type="protein sequence ID" value="KKQ18455.1"/>
    <property type="molecule type" value="Genomic_DNA"/>
</dbReference>
<dbReference type="GO" id="GO:0016740">
    <property type="term" value="F:transferase activity"/>
    <property type="evidence" value="ECO:0007669"/>
    <property type="project" value="UniProtKB-KW"/>
</dbReference>
<comment type="caution">
    <text evidence="3">The sequence shown here is derived from an EMBL/GenBank/DDBJ whole genome shotgun (WGS) entry which is preliminary data.</text>
</comment>
<feature type="transmembrane region" description="Helical" evidence="1">
    <location>
        <begin position="344"/>
        <end position="370"/>
    </location>
</feature>
<keyword evidence="1" id="KW-0812">Transmembrane</keyword>
<reference evidence="3 4" key="1">
    <citation type="journal article" date="2015" name="Nature">
        <title>rRNA introns, odd ribosomes, and small enigmatic genomes across a large radiation of phyla.</title>
        <authorList>
            <person name="Brown C.T."/>
            <person name="Hug L.A."/>
            <person name="Thomas B.C."/>
            <person name="Sharon I."/>
            <person name="Castelle C.J."/>
            <person name="Singh A."/>
            <person name="Wilkins M.J."/>
            <person name="Williams K.H."/>
            <person name="Banfield J.F."/>
        </authorList>
    </citation>
    <scope>NUCLEOTIDE SEQUENCE [LARGE SCALE GENOMIC DNA]</scope>
</reference>
<dbReference type="Pfam" id="PF13231">
    <property type="entry name" value="PMT_2"/>
    <property type="match status" value="1"/>
</dbReference>
<feature type="transmembrane region" description="Helical" evidence="1">
    <location>
        <begin position="477"/>
        <end position="496"/>
    </location>
</feature>
<protein>
    <submittedName>
        <fullName evidence="3">Oligosaccharyl transferase STT3 subunit</fullName>
    </submittedName>
</protein>
<evidence type="ECO:0000259" key="2">
    <source>
        <dbReference type="Pfam" id="PF13231"/>
    </source>
</evidence>
<feature type="transmembrane region" description="Helical" evidence="1">
    <location>
        <begin position="88"/>
        <end position="105"/>
    </location>
</feature>
<proteinExistence type="predicted"/>
<keyword evidence="3" id="KW-0808">Transferase</keyword>
<name>A0A0G0FX98_9BACT</name>
<dbReference type="Proteomes" id="UP000034508">
    <property type="component" value="Unassembled WGS sequence"/>
</dbReference>
<feature type="transmembrane region" description="Helical" evidence="1">
    <location>
        <begin position="429"/>
        <end position="445"/>
    </location>
</feature>
<keyword evidence="1" id="KW-0472">Membrane</keyword>
<feature type="transmembrane region" description="Helical" evidence="1">
    <location>
        <begin position="181"/>
        <end position="197"/>
    </location>
</feature>
<feature type="transmembrane region" description="Helical" evidence="1">
    <location>
        <begin position="204"/>
        <end position="224"/>
    </location>
</feature>
<feature type="domain" description="Glycosyltransferase RgtA/B/C/D-like" evidence="2">
    <location>
        <begin position="65"/>
        <end position="224"/>
    </location>
</feature>
<feature type="transmembrane region" description="Helical" evidence="1">
    <location>
        <begin position="112"/>
        <end position="131"/>
    </location>
</feature>
<evidence type="ECO:0000313" key="4">
    <source>
        <dbReference type="Proteomes" id="UP000034508"/>
    </source>
</evidence>
<evidence type="ECO:0000256" key="1">
    <source>
        <dbReference type="SAM" id="Phobius"/>
    </source>
</evidence>
<feature type="transmembrane region" description="Helical" evidence="1">
    <location>
        <begin position="313"/>
        <end position="332"/>
    </location>
</feature>
<keyword evidence="1" id="KW-1133">Transmembrane helix</keyword>
<gene>
    <name evidence="3" type="ORF">US31_C0004G0017</name>
</gene>
<organism evidence="3 4">
    <name type="scientific">Berkelbacteria bacterium GW2011_GWA1_36_9</name>
    <dbReference type="NCBI Taxonomy" id="1618331"/>
    <lineage>
        <taxon>Bacteria</taxon>
        <taxon>Candidatus Berkelbacteria</taxon>
    </lineage>
</organism>
<feature type="transmembrane region" description="Helical" evidence="1">
    <location>
        <begin position="137"/>
        <end position="155"/>
    </location>
</feature>
<evidence type="ECO:0000313" key="3">
    <source>
        <dbReference type="EMBL" id="KKQ18455.1"/>
    </source>
</evidence>
<accession>A0A0G0FX98</accession>
<feature type="transmembrane region" description="Helical" evidence="1">
    <location>
        <begin position="160"/>
        <end position="175"/>
    </location>
</feature>